<gene>
    <name evidence="1" type="ORF">U9M48_028296</name>
</gene>
<sequence length="35" mass="3664">MDFLAGLSRRKCGSAARGGGFARRKLGVVQGNKQA</sequence>
<evidence type="ECO:0000313" key="1">
    <source>
        <dbReference type="EMBL" id="WVZ80852.1"/>
    </source>
</evidence>
<dbReference type="EMBL" id="CP144750">
    <property type="protein sequence ID" value="WVZ80852.1"/>
    <property type="molecule type" value="Genomic_DNA"/>
</dbReference>
<proteinExistence type="predicted"/>
<reference evidence="1 2" key="1">
    <citation type="submission" date="2024-02" db="EMBL/GenBank/DDBJ databases">
        <title>High-quality chromosome-scale genome assembly of Pensacola bahiagrass (Paspalum notatum Flugge var. saurae).</title>
        <authorList>
            <person name="Vega J.M."/>
            <person name="Podio M."/>
            <person name="Orjuela J."/>
            <person name="Siena L.A."/>
            <person name="Pessino S.C."/>
            <person name="Combes M.C."/>
            <person name="Mariac C."/>
            <person name="Albertini E."/>
            <person name="Pupilli F."/>
            <person name="Ortiz J.P.A."/>
            <person name="Leblanc O."/>
        </authorList>
    </citation>
    <scope>NUCLEOTIDE SEQUENCE [LARGE SCALE GENOMIC DNA]</scope>
    <source>
        <strain evidence="1">R1</strain>
        <tissue evidence="1">Leaf</tissue>
    </source>
</reference>
<dbReference type="AlphaFoldDB" id="A0AAQ3U105"/>
<keyword evidence="2" id="KW-1185">Reference proteome</keyword>
<accession>A0AAQ3U105</accession>
<organism evidence="1 2">
    <name type="scientific">Paspalum notatum var. saurae</name>
    <dbReference type="NCBI Taxonomy" id="547442"/>
    <lineage>
        <taxon>Eukaryota</taxon>
        <taxon>Viridiplantae</taxon>
        <taxon>Streptophyta</taxon>
        <taxon>Embryophyta</taxon>
        <taxon>Tracheophyta</taxon>
        <taxon>Spermatophyta</taxon>
        <taxon>Magnoliopsida</taxon>
        <taxon>Liliopsida</taxon>
        <taxon>Poales</taxon>
        <taxon>Poaceae</taxon>
        <taxon>PACMAD clade</taxon>
        <taxon>Panicoideae</taxon>
        <taxon>Andropogonodae</taxon>
        <taxon>Paspaleae</taxon>
        <taxon>Paspalinae</taxon>
        <taxon>Paspalum</taxon>
    </lineage>
</organism>
<protein>
    <submittedName>
        <fullName evidence="1">Uncharacterized protein</fullName>
    </submittedName>
</protein>
<dbReference type="Proteomes" id="UP001341281">
    <property type="component" value="Chromosome 06"/>
</dbReference>
<name>A0AAQ3U105_PASNO</name>
<evidence type="ECO:0000313" key="2">
    <source>
        <dbReference type="Proteomes" id="UP001341281"/>
    </source>
</evidence>